<accession>A0ACB5TEZ5</accession>
<reference evidence="1" key="1">
    <citation type="submission" date="2023-04" db="EMBL/GenBank/DDBJ databases">
        <title>Candida boidinii NBRC 1967.</title>
        <authorList>
            <person name="Ichikawa N."/>
            <person name="Sato H."/>
            <person name="Tonouchi N."/>
        </authorList>
    </citation>
    <scope>NUCLEOTIDE SEQUENCE</scope>
    <source>
        <strain evidence="1">NBRC 1967</strain>
    </source>
</reference>
<evidence type="ECO:0000313" key="1">
    <source>
        <dbReference type="EMBL" id="GME87299.1"/>
    </source>
</evidence>
<keyword evidence="2" id="KW-1185">Reference proteome</keyword>
<name>A0ACB5TEZ5_CANBO</name>
<sequence>MTFSSNLINIGFIGIITYFLIISPYTKVEESFNIQAIHDLIKYDFEEIDQFDHITFPGVVKRSFIGSLLISTLTKILLPISKNKLFSLVISYEDSEILDITQLNLQILSRFILGLLNGLALISLKNSVINACNKRSRTIGFWYGLLQLSQFHIFYYSSRTLPNFIALPFVNFALSKFIIGDLEICFLILSFTGIIFRIEILIFTGILFLISYCNKQIKFINGLKYLIIGGIIGLISTFFIDSFFWKVEWTIPELESFYYNVIEGKSSNWGTEPWYYYLTFYLPKLFLKNPVVLLTILPGFFFDFVNFRVGTIKSISISSILFVLIMSLQPHKEWRFIIYAIPGLTLSSANTTVKIIGELRNIKFLQKIFKIIVILVCLFNILLSLFMGYIFSFNYPGGDAINKLNLRLNLIDKEFNPLLMAQYQGNEIKVHMDVYSCMTGITLFNEIDEEFLQNIKIIYDKTEDINKLNDNDLEGWDSFDFIITDFDNDENKNENYYHEKLKKLPDPVGCQWVKINVSKIYSGFQYKPIIMLLKNLMNNPESIGGLIYDLIINRTKSFIFRFFKSAIVLTPKVYTYEKVCPQDTLF</sequence>
<protein>
    <submittedName>
        <fullName evidence="1">Unnamed protein product</fullName>
    </submittedName>
</protein>
<organism evidence="1 2">
    <name type="scientific">Candida boidinii</name>
    <name type="common">Yeast</name>
    <dbReference type="NCBI Taxonomy" id="5477"/>
    <lineage>
        <taxon>Eukaryota</taxon>
        <taxon>Fungi</taxon>
        <taxon>Dikarya</taxon>
        <taxon>Ascomycota</taxon>
        <taxon>Saccharomycotina</taxon>
        <taxon>Pichiomycetes</taxon>
        <taxon>Pichiales</taxon>
        <taxon>Pichiaceae</taxon>
        <taxon>Ogataea</taxon>
        <taxon>Ogataea/Candida clade</taxon>
    </lineage>
</organism>
<dbReference type="Proteomes" id="UP001165101">
    <property type="component" value="Unassembled WGS sequence"/>
</dbReference>
<evidence type="ECO:0000313" key="2">
    <source>
        <dbReference type="Proteomes" id="UP001165101"/>
    </source>
</evidence>
<dbReference type="EMBL" id="BSXV01000072">
    <property type="protein sequence ID" value="GME87299.1"/>
    <property type="molecule type" value="Genomic_DNA"/>
</dbReference>
<gene>
    <name evidence="1" type="ORF">Cboi01_000029600</name>
</gene>
<proteinExistence type="predicted"/>
<comment type="caution">
    <text evidence="1">The sequence shown here is derived from an EMBL/GenBank/DDBJ whole genome shotgun (WGS) entry which is preliminary data.</text>
</comment>